<dbReference type="PANTHER" id="PTHR35794">
    <property type="entry name" value="CELL DIVISION PROTEIN DIVIVA"/>
    <property type="match status" value="1"/>
</dbReference>
<dbReference type="Gene3D" id="6.10.250.660">
    <property type="match status" value="1"/>
</dbReference>
<feature type="coiled-coil region" evidence="9">
    <location>
        <begin position="31"/>
        <end position="58"/>
    </location>
</feature>
<dbReference type="AlphaFoldDB" id="A0A7W3JSM1"/>
<dbReference type="EMBL" id="JACGWU010000001">
    <property type="protein sequence ID" value="MBA8828367.1"/>
    <property type="molecule type" value="Genomic_DNA"/>
</dbReference>
<evidence type="ECO:0000313" key="11">
    <source>
        <dbReference type="Proteomes" id="UP000524237"/>
    </source>
</evidence>
<dbReference type="GO" id="GO:0005737">
    <property type="term" value="C:cytoplasm"/>
    <property type="evidence" value="ECO:0007669"/>
    <property type="project" value="UniProtKB-SubCell"/>
</dbReference>
<evidence type="ECO:0000256" key="7">
    <source>
        <dbReference type="ARBA" id="ARBA00023306"/>
    </source>
</evidence>
<reference evidence="10 11" key="1">
    <citation type="submission" date="2020-07" db="EMBL/GenBank/DDBJ databases">
        <title>Sequencing the genomes of 1000 actinobacteria strains.</title>
        <authorList>
            <person name="Klenk H.-P."/>
        </authorList>
    </citation>
    <scope>NUCLEOTIDE SEQUENCE [LARGE SCALE GENOMIC DNA]</scope>
    <source>
        <strain evidence="10 11">DSM 23737</strain>
    </source>
</reference>
<comment type="subcellular location">
    <subcellularLocation>
        <location evidence="1">Cytoplasm</location>
    </subcellularLocation>
</comment>
<keyword evidence="4" id="KW-0963">Cytoplasm</keyword>
<comment type="similarity">
    <text evidence="2">Belongs to the DivIVA family.</text>
</comment>
<dbReference type="NCBIfam" id="TIGR03544">
    <property type="entry name" value="DivI1A_domain"/>
    <property type="match status" value="1"/>
</dbReference>
<evidence type="ECO:0000256" key="8">
    <source>
        <dbReference type="ARBA" id="ARBA00031737"/>
    </source>
</evidence>
<evidence type="ECO:0000256" key="9">
    <source>
        <dbReference type="SAM" id="Coils"/>
    </source>
</evidence>
<dbReference type="InterPro" id="IPR019933">
    <property type="entry name" value="DivIVA_domain"/>
</dbReference>
<proteinExistence type="inferred from homology"/>
<evidence type="ECO:0000313" key="10">
    <source>
        <dbReference type="EMBL" id="MBA8828367.1"/>
    </source>
</evidence>
<dbReference type="Pfam" id="PF05103">
    <property type="entry name" value="DivIVA"/>
    <property type="match status" value="1"/>
</dbReference>
<keyword evidence="7" id="KW-0131">Cell cycle</keyword>
<keyword evidence="6 9" id="KW-0175">Coiled coil</keyword>
<gene>
    <name evidence="10" type="ORF">FB555_000438</name>
</gene>
<evidence type="ECO:0000256" key="1">
    <source>
        <dbReference type="ARBA" id="ARBA00004496"/>
    </source>
</evidence>
<sequence>MALTPEDVVNKRFQQTKFREGYDQDEVDDFLDEIVVELRRLTQENEELRAKLDALDARQGGTASVAIAPSVVSAPTPVVAAVVAPTPVAASEDVDTTSSNNLLQLARRLHEEHVREGVQKRDELIAEGHETATRLVLEAETAQRTALKKFQSEKAQLITAIDELKSFESEYRSKLHAYISSELANLDAMAEGTSGSSAKA</sequence>
<keyword evidence="5" id="KW-0132">Cell division</keyword>
<evidence type="ECO:0000256" key="3">
    <source>
        <dbReference type="ARBA" id="ARBA00018787"/>
    </source>
</evidence>
<evidence type="ECO:0000256" key="4">
    <source>
        <dbReference type="ARBA" id="ARBA00022490"/>
    </source>
</evidence>
<evidence type="ECO:0000256" key="2">
    <source>
        <dbReference type="ARBA" id="ARBA00009008"/>
    </source>
</evidence>
<dbReference type="Proteomes" id="UP000524237">
    <property type="component" value="Unassembled WGS sequence"/>
</dbReference>
<accession>A0A7W3JSM1</accession>
<evidence type="ECO:0000256" key="5">
    <source>
        <dbReference type="ARBA" id="ARBA00022618"/>
    </source>
</evidence>
<organism evidence="10 11">
    <name type="scientific">Alpinimonas psychrophila</name>
    <dbReference type="NCBI Taxonomy" id="748908"/>
    <lineage>
        <taxon>Bacteria</taxon>
        <taxon>Bacillati</taxon>
        <taxon>Actinomycetota</taxon>
        <taxon>Actinomycetes</taxon>
        <taxon>Micrococcales</taxon>
        <taxon>Microbacteriaceae</taxon>
        <taxon>Alpinimonas</taxon>
    </lineage>
</organism>
<dbReference type="InterPro" id="IPR007793">
    <property type="entry name" value="DivIVA_fam"/>
</dbReference>
<evidence type="ECO:0000256" key="6">
    <source>
        <dbReference type="ARBA" id="ARBA00023054"/>
    </source>
</evidence>
<dbReference type="GO" id="GO:0051301">
    <property type="term" value="P:cell division"/>
    <property type="evidence" value="ECO:0007669"/>
    <property type="project" value="UniProtKB-KW"/>
</dbReference>
<dbReference type="RefSeq" id="WP_182483785.1">
    <property type="nucleotide sequence ID" value="NZ_JACGWU010000001.1"/>
</dbReference>
<name>A0A7W3JSM1_9MICO</name>
<dbReference type="PANTHER" id="PTHR35794:SF2">
    <property type="entry name" value="CELL DIVISION PROTEIN DIVIVA"/>
    <property type="match status" value="1"/>
</dbReference>
<protein>
    <recommendedName>
        <fullName evidence="3">Cell wall synthesis protein Wag31</fullName>
    </recommendedName>
    <alternativeName>
        <fullName evidence="8">Antigen 84</fullName>
    </alternativeName>
</protein>
<comment type="caution">
    <text evidence="10">The sequence shown here is derived from an EMBL/GenBank/DDBJ whole genome shotgun (WGS) entry which is preliminary data.</text>
</comment>
<keyword evidence="11" id="KW-1185">Reference proteome</keyword>